<dbReference type="Gene3D" id="3.40.710.10">
    <property type="entry name" value="DD-peptidase/beta-lactamase superfamily"/>
    <property type="match status" value="1"/>
</dbReference>
<dbReference type="Pfam" id="PF00144">
    <property type="entry name" value="Beta-lactamase"/>
    <property type="match status" value="1"/>
</dbReference>
<dbReference type="InterPro" id="IPR050789">
    <property type="entry name" value="Diverse_Enzym_Activities"/>
</dbReference>
<evidence type="ECO:0000259" key="2">
    <source>
        <dbReference type="Pfam" id="PF00144"/>
    </source>
</evidence>
<name>A0ABP3X380_9ALTE</name>
<dbReference type="SUPFAM" id="SSF56601">
    <property type="entry name" value="beta-lactamase/transpeptidase-like"/>
    <property type="match status" value="1"/>
</dbReference>
<feature type="domain" description="Beta-lactamase-related" evidence="2">
    <location>
        <begin position="61"/>
        <end position="309"/>
    </location>
</feature>
<organism evidence="3 4">
    <name type="scientific">Aliiglaciecola litoralis</name>
    <dbReference type="NCBI Taxonomy" id="582857"/>
    <lineage>
        <taxon>Bacteria</taxon>
        <taxon>Pseudomonadati</taxon>
        <taxon>Pseudomonadota</taxon>
        <taxon>Gammaproteobacteria</taxon>
        <taxon>Alteromonadales</taxon>
        <taxon>Alteromonadaceae</taxon>
        <taxon>Aliiglaciecola</taxon>
    </lineage>
</organism>
<dbReference type="PANTHER" id="PTHR43283">
    <property type="entry name" value="BETA-LACTAMASE-RELATED"/>
    <property type="match status" value="1"/>
</dbReference>
<proteinExistence type="predicted"/>
<dbReference type="Proteomes" id="UP001500359">
    <property type="component" value="Unassembled WGS sequence"/>
</dbReference>
<dbReference type="GO" id="GO:0016787">
    <property type="term" value="F:hydrolase activity"/>
    <property type="evidence" value="ECO:0007669"/>
    <property type="project" value="UniProtKB-KW"/>
</dbReference>
<dbReference type="PANTHER" id="PTHR43283:SF11">
    <property type="entry name" value="BETA-LACTAMASE-RELATED DOMAIN-CONTAINING PROTEIN"/>
    <property type="match status" value="1"/>
</dbReference>
<evidence type="ECO:0000313" key="4">
    <source>
        <dbReference type="Proteomes" id="UP001500359"/>
    </source>
</evidence>
<protein>
    <submittedName>
        <fullName evidence="3">Serine hydrolase</fullName>
    </submittedName>
</protein>
<dbReference type="InterPro" id="IPR012338">
    <property type="entry name" value="Beta-lactam/transpept-like"/>
</dbReference>
<gene>
    <name evidence="3" type="ORF">GCM10009114_27890</name>
</gene>
<dbReference type="EMBL" id="BAAAFD010000008">
    <property type="protein sequence ID" value="GAA0858400.1"/>
    <property type="molecule type" value="Genomic_DNA"/>
</dbReference>
<reference evidence="4" key="1">
    <citation type="journal article" date="2019" name="Int. J. Syst. Evol. Microbiol.">
        <title>The Global Catalogue of Microorganisms (GCM) 10K type strain sequencing project: providing services to taxonomists for standard genome sequencing and annotation.</title>
        <authorList>
            <consortium name="The Broad Institute Genomics Platform"/>
            <consortium name="The Broad Institute Genome Sequencing Center for Infectious Disease"/>
            <person name="Wu L."/>
            <person name="Ma J."/>
        </authorList>
    </citation>
    <scope>NUCLEOTIDE SEQUENCE [LARGE SCALE GENOMIC DNA]</scope>
    <source>
        <strain evidence="4">JCM 15896</strain>
    </source>
</reference>
<keyword evidence="4" id="KW-1185">Reference proteome</keyword>
<comment type="caution">
    <text evidence="3">The sequence shown here is derived from an EMBL/GenBank/DDBJ whole genome shotgun (WGS) entry which is preliminary data.</text>
</comment>
<evidence type="ECO:0000313" key="3">
    <source>
        <dbReference type="EMBL" id="GAA0858400.1"/>
    </source>
</evidence>
<evidence type="ECO:0000256" key="1">
    <source>
        <dbReference type="ARBA" id="ARBA00022801"/>
    </source>
</evidence>
<dbReference type="InterPro" id="IPR001466">
    <property type="entry name" value="Beta-lactam-related"/>
</dbReference>
<sequence>MDNEYSGPRDLRIAILQSFEREPFHQILGPTKKRGGPAGMIIKDGFIAAQWGDLERVDMAFSVTKSYLSSIAGLALDQNLINDIKDKVDKYVWDGTFSGQHNGQIQWDHLLNQSSDWSGELFGIKDWADRPPHQGNIDDWKNRPLNTPGSVMEYNDVRVNLLAYSLLHIWREPLPKVLKRHIMDPIGTSTTWRWFGYDHAWVNVDGSKMQSVTGGGHSGGGVFVSTLDQARFGLLFARDGNWRGQQLISQKWIDMATQPSPAEQSYGYMWWLNQGSRKWPKVENEEIFYAAGFGGNFVVIDQKNDLVVVTRWLEPSKIGELMELVIQSL</sequence>
<accession>A0ABP3X380</accession>
<keyword evidence="1 3" id="KW-0378">Hydrolase</keyword>